<feature type="compositionally biased region" description="Low complexity" evidence="2">
    <location>
        <begin position="19"/>
        <end position="49"/>
    </location>
</feature>
<evidence type="ECO:0000256" key="1">
    <source>
        <dbReference type="ARBA" id="ARBA00022574"/>
    </source>
</evidence>
<accession>A0A7J8PL21</accession>
<comment type="caution">
    <text evidence="3">The sequence shown here is derived from an EMBL/GenBank/DDBJ whole genome shotgun (WGS) entry which is preliminary data.</text>
</comment>
<protein>
    <submittedName>
        <fullName evidence="3">Uncharacterized protein</fullName>
    </submittedName>
</protein>
<organism evidence="3 4">
    <name type="scientific">Gossypium raimondii</name>
    <name type="common">Peruvian cotton</name>
    <name type="synonym">Gossypium klotzschianum subsp. raimondii</name>
    <dbReference type="NCBI Taxonomy" id="29730"/>
    <lineage>
        <taxon>Eukaryota</taxon>
        <taxon>Viridiplantae</taxon>
        <taxon>Streptophyta</taxon>
        <taxon>Embryophyta</taxon>
        <taxon>Tracheophyta</taxon>
        <taxon>Spermatophyta</taxon>
        <taxon>Magnoliopsida</taxon>
        <taxon>eudicotyledons</taxon>
        <taxon>Gunneridae</taxon>
        <taxon>Pentapetalae</taxon>
        <taxon>rosids</taxon>
        <taxon>malvids</taxon>
        <taxon>Malvales</taxon>
        <taxon>Malvaceae</taxon>
        <taxon>Malvoideae</taxon>
        <taxon>Gossypium</taxon>
    </lineage>
</organism>
<evidence type="ECO:0000313" key="4">
    <source>
        <dbReference type="Proteomes" id="UP000593578"/>
    </source>
</evidence>
<sequence length="114" mass="12655">MKWVSLLKDIKEKVGLAQSPTPTATATTVSSSSSAAASSSNRDTNASSTLYDYVSSPSRDKHELELDFKRFWEEFRSSNSEMEKEAALNLTIDAFCRLVKQHANVAQLVTLYDC</sequence>
<dbReference type="AlphaFoldDB" id="A0A7J8PL21"/>
<evidence type="ECO:0000313" key="3">
    <source>
        <dbReference type="EMBL" id="MBA0589985.1"/>
    </source>
</evidence>
<reference evidence="3 4" key="1">
    <citation type="journal article" date="2019" name="Genome Biol. Evol.">
        <title>Insights into the evolution of the New World diploid cottons (Gossypium, subgenus Houzingenia) based on genome sequencing.</title>
        <authorList>
            <person name="Grover C.E."/>
            <person name="Arick M.A. 2nd"/>
            <person name="Thrash A."/>
            <person name="Conover J.L."/>
            <person name="Sanders W.S."/>
            <person name="Peterson D.G."/>
            <person name="Frelichowski J.E."/>
            <person name="Scheffler J.A."/>
            <person name="Scheffler B.E."/>
            <person name="Wendel J.F."/>
        </authorList>
    </citation>
    <scope>NUCLEOTIDE SEQUENCE [LARGE SCALE GENOMIC DNA]</scope>
    <source>
        <strain evidence="3">8</strain>
        <tissue evidence="3">Leaf</tissue>
    </source>
</reference>
<feature type="region of interest" description="Disordered" evidence="2">
    <location>
        <begin position="19"/>
        <end position="60"/>
    </location>
</feature>
<dbReference type="PANTHER" id="PTHR46108">
    <property type="entry name" value="BLUE CHEESE"/>
    <property type="match status" value="1"/>
</dbReference>
<name>A0A7J8PL21_GOSRA</name>
<gene>
    <name evidence="3" type="ORF">Gorai_018706</name>
</gene>
<dbReference type="PANTHER" id="PTHR46108:SF4">
    <property type="entry name" value="BLUE CHEESE"/>
    <property type="match status" value="1"/>
</dbReference>
<keyword evidence="1" id="KW-0853">WD repeat</keyword>
<proteinExistence type="predicted"/>
<dbReference type="EMBL" id="JABEZZ010000007">
    <property type="protein sequence ID" value="MBA0589985.1"/>
    <property type="molecule type" value="Genomic_DNA"/>
</dbReference>
<evidence type="ECO:0000256" key="2">
    <source>
        <dbReference type="SAM" id="MobiDB-lite"/>
    </source>
</evidence>
<dbReference type="InterPro" id="IPR051944">
    <property type="entry name" value="BEACH_domain_protein"/>
</dbReference>
<dbReference type="Proteomes" id="UP000593578">
    <property type="component" value="Unassembled WGS sequence"/>
</dbReference>